<evidence type="ECO:0000256" key="1">
    <source>
        <dbReference type="SAM" id="SignalP"/>
    </source>
</evidence>
<gene>
    <name evidence="3" type="ORF">H8S20_01860</name>
</gene>
<dbReference type="RefSeq" id="WP_186859176.1">
    <property type="nucleotide sequence ID" value="NZ_JACOOO010000004.1"/>
</dbReference>
<dbReference type="Gene3D" id="3.30.1380.10">
    <property type="match status" value="1"/>
</dbReference>
<feature type="signal peptide" evidence="1">
    <location>
        <begin position="1"/>
        <end position="24"/>
    </location>
</feature>
<feature type="domain" description="Peptidase M15C" evidence="2">
    <location>
        <begin position="196"/>
        <end position="262"/>
    </location>
</feature>
<evidence type="ECO:0000259" key="2">
    <source>
        <dbReference type="Pfam" id="PF13539"/>
    </source>
</evidence>
<dbReference type="EMBL" id="JACOOO010000004">
    <property type="protein sequence ID" value="MBC5627629.1"/>
    <property type="molecule type" value="Genomic_DNA"/>
</dbReference>
<comment type="caution">
    <text evidence="3">The sequence shown here is derived from an EMBL/GenBank/DDBJ whole genome shotgun (WGS) entry which is preliminary data.</text>
</comment>
<sequence length="307" mass="35690">MKRLAKVLFIVMSFLLSIESSIFAYEENVDDYICNTKRDLLVLMLTYPECIKDIEKDEEGFIYLIMQNNNKVLYDDKKEKSHEQKFYNSDLQDTLEQIYPLDMITDVMEEGKDPGRIRSYSFLSNVYGGSKEAVQKNIINKNTYYGTMMFNKINGAADNLEKALNKVSELAKQNTKIYNFVSPTSGTFNYRVIKDTGQLSPHAFAIAIDLKSDPADYWKWCNREKGGNRISIYPEEIVKTFEECGFVWGGKWAHFDILHFEYRPEIILKAKCFGNNEVTENKEWYEGCEINQDTEALIQKINSIIDK</sequence>
<dbReference type="Pfam" id="PF13539">
    <property type="entry name" value="Peptidase_M15_4"/>
    <property type="match status" value="1"/>
</dbReference>
<protein>
    <submittedName>
        <fullName evidence="3">M15 family metallopeptidase</fullName>
    </submittedName>
</protein>
<accession>A0ABR7D8C3</accession>
<keyword evidence="4" id="KW-1185">Reference proteome</keyword>
<dbReference type="SUPFAM" id="SSF55166">
    <property type="entry name" value="Hedgehog/DD-peptidase"/>
    <property type="match status" value="1"/>
</dbReference>
<evidence type="ECO:0000313" key="4">
    <source>
        <dbReference type="Proteomes" id="UP000596929"/>
    </source>
</evidence>
<dbReference type="Proteomes" id="UP000596929">
    <property type="component" value="Unassembled WGS sequence"/>
</dbReference>
<reference evidence="3 4" key="1">
    <citation type="submission" date="2020-08" db="EMBL/GenBank/DDBJ databases">
        <title>Genome public.</title>
        <authorList>
            <person name="Liu C."/>
            <person name="Sun Q."/>
        </authorList>
    </citation>
    <scope>NUCLEOTIDE SEQUENCE [LARGE SCALE GENOMIC DNA]</scope>
    <source>
        <strain evidence="3 4">NSJ-6</strain>
    </source>
</reference>
<dbReference type="InterPro" id="IPR009045">
    <property type="entry name" value="Zn_M74/Hedgehog-like"/>
</dbReference>
<proteinExistence type="predicted"/>
<organism evidence="3 4">
    <name type="scientific">Clostridium hominis</name>
    <dbReference type="NCBI Taxonomy" id="2763036"/>
    <lineage>
        <taxon>Bacteria</taxon>
        <taxon>Bacillati</taxon>
        <taxon>Bacillota</taxon>
        <taxon>Clostridia</taxon>
        <taxon>Eubacteriales</taxon>
        <taxon>Clostridiaceae</taxon>
        <taxon>Clostridium</taxon>
    </lineage>
</organism>
<keyword evidence="1" id="KW-0732">Signal</keyword>
<evidence type="ECO:0000313" key="3">
    <source>
        <dbReference type="EMBL" id="MBC5627629.1"/>
    </source>
</evidence>
<dbReference type="InterPro" id="IPR039561">
    <property type="entry name" value="Peptidase_M15C"/>
</dbReference>
<feature type="chain" id="PRO_5045714687" evidence="1">
    <location>
        <begin position="25"/>
        <end position="307"/>
    </location>
</feature>
<name>A0ABR7D8C3_9CLOT</name>